<accession>A0A7G8BCA9</accession>
<dbReference type="EMBL" id="CP060394">
    <property type="protein sequence ID" value="QNI30179.1"/>
    <property type="molecule type" value="Genomic_DNA"/>
</dbReference>
<dbReference type="AlphaFoldDB" id="A0A7G8BCA9"/>
<protein>
    <submittedName>
        <fullName evidence="1">Uncharacterized protein</fullName>
    </submittedName>
</protein>
<organism evidence="1 2">
    <name type="scientific">Alloacidobacterium dinghuense</name>
    <dbReference type="NCBI Taxonomy" id="2763107"/>
    <lineage>
        <taxon>Bacteria</taxon>
        <taxon>Pseudomonadati</taxon>
        <taxon>Acidobacteriota</taxon>
        <taxon>Terriglobia</taxon>
        <taxon>Terriglobales</taxon>
        <taxon>Acidobacteriaceae</taxon>
        <taxon>Alloacidobacterium</taxon>
    </lineage>
</organism>
<dbReference type="Proteomes" id="UP000515312">
    <property type="component" value="Chromosome"/>
</dbReference>
<keyword evidence="2" id="KW-1185">Reference proteome</keyword>
<evidence type="ECO:0000313" key="2">
    <source>
        <dbReference type="Proteomes" id="UP000515312"/>
    </source>
</evidence>
<dbReference type="RefSeq" id="WP_186739858.1">
    <property type="nucleotide sequence ID" value="NZ_CP060394.1"/>
</dbReference>
<proteinExistence type="predicted"/>
<evidence type="ECO:0000313" key="1">
    <source>
        <dbReference type="EMBL" id="QNI30179.1"/>
    </source>
</evidence>
<gene>
    <name evidence="1" type="ORF">H7849_13340</name>
</gene>
<name>A0A7G8BCA9_9BACT</name>
<reference evidence="1 2" key="1">
    <citation type="submission" date="2020-08" db="EMBL/GenBank/DDBJ databases">
        <title>Edaphobacter telluris sp. nov. and Acidobacterium dinghuensis sp. nov., two acidobacteria isolated from forest soil.</title>
        <authorList>
            <person name="Fu J."/>
            <person name="Qiu L."/>
        </authorList>
    </citation>
    <scope>NUCLEOTIDE SEQUENCE [LARGE SCALE GENOMIC DNA]</scope>
    <source>
        <strain evidence="1">4Y35</strain>
    </source>
</reference>
<sequence length="170" mass="18809">MLTTSHFVDQSVAPYATVTDFCKIFTDEMSSLYLLSLLLTGDNDKAELCFLRALEECVDEGGVLRECTRSWARRVIIRHAIQLVMPIPGPTNSFSFIGVEGIAKPGEDSHFGAIRALGVFERFVYVMTILEGWPEQECALRLRCARHDVMMARVLALNCVASADAGFAVS</sequence>
<dbReference type="KEGG" id="adin:H7849_13340"/>